<protein>
    <recommendedName>
        <fullName evidence="2">DegT/DnrJ/EryC1/StrS aminotransferase family protein</fullName>
    </recommendedName>
</protein>
<reference evidence="1" key="1">
    <citation type="submission" date="2018-05" db="EMBL/GenBank/DDBJ databases">
        <authorList>
            <person name="Lanie J.A."/>
            <person name="Ng W.-L."/>
            <person name="Kazmierczak K.M."/>
            <person name="Andrzejewski T.M."/>
            <person name="Davidsen T.M."/>
            <person name="Wayne K.J."/>
            <person name="Tettelin H."/>
            <person name="Glass J.I."/>
            <person name="Rusch D."/>
            <person name="Podicherti R."/>
            <person name="Tsui H.-C.T."/>
            <person name="Winkler M.E."/>
        </authorList>
    </citation>
    <scope>NUCLEOTIDE SEQUENCE</scope>
</reference>
<sequence>MRVPFLDLKEQNLQIKDEVLPLWKEILESSQFIGGQHVNGFENEFAHACKVKYCALVSSGTS</sequence>
<dbReference type="SUPFAM" id="SSF53383">
    <property type="entry name" value="PLP-dependent transferases"/>
    <property type="match status" value="1"/>
</dbReference>
<evidence type="ECO:0000313" key="1">
    <source>
        <dbReference type="EMBL" id="SVE42685.1"/>
    </source>
</evidence>
<gene>
    <name evidence="1" type="ORF">METZ01_LOCUS495539</name>
</gene>
<dbReference type="InterPro" id="IPR015421">
    <property type="entry name" value="PyrdxlP-dep_Trfase_major"/>
</dbReference>
<dbReference type="Pfam" id="PF01041">
    <property type="entry name" value="DegT_DnrJ_EryC1"/>
    <property type="match status" value="1"/>
</dbReference>
<evidence type="ECO:0008006" key="2">
    <source>
        <dbReference type="Google" id="ProtNLM"/>
    </source>
</evidence>
<organism evidence="1">
    <name type="scientific">marine metagenome</name>
    <dbReference type="NCBI Taxonomy" id="408172"/>
    <lineage>
        <taxon>unclassified sequences</taxon>
        <taxon>metagenomes</taxon>
        <taxon>ecological metagenomes</taxon>
    </lineage>
</organism>
<dbReference type="InterPro" id="IPR015424">
    <property type="entry name" value="PyrdxlP-dep_Trfase"/>
</dbReference>
<dbReference type="AlphaFoldDB" id="A0A383DEJ4"/>
<feature type="non-terminal residue" evidence="1">
    <location>
        <position position="62"/>
    </location>
</feature>
<dbReference type="InterPro" id="IPR000653">
    <property type="entry name" value="DegT/StrS_aminotransferase"/>
</dbReference>
<name>A0A383DEJ4_9ZZZZ</name>
<proteinExistence type="predicted"/>
<dbReference type="EMBL" id="UINC01216514">
    <property type="protein sequence ID" value="SVE42685.1"/>
    <property type="molecule type" value="Genomic_DNA"/>
</dbReference>
<accession>A0A383DEJ4</accession>
<dbReference type="Gene3D" id="3.40.640.10">
    <property type="entry name" value="Type I PLP-dependent aspartate aminotransferase-like (Major domain)"/>
    <property type="match status" value="1"/>
</dbReference>